<keyword evidence="1" id="KW-0472">Membrane</keyword>
<accession>A0A3P5Y6D1</accession>
<name>A0A3P5Y6D1_BRACM</name>
<keyword evidence="1" id="KW-1133">Transmembrane helix</keyword>
<sequence>MTEETPRYVSIIILLVLDFTCILSDLSDFFFFLGVL</sequence>
<reference evidence="2" key="1">
    <citation type="submission" date="2018-11" db="EMBL/GenBank/DDBJ databases">
        <authorList>
            <consortium name="Genoscope - CEA"/>
            <person name="William W."/>
        </authorList>
    </citation>
    <scope>NUCLEOTIDE SEQUENCE</scope>
</reference>
<dbReference type="AlphaFoldDB" id="A0A3P5Y6D1"/>
<feature type="transmembrane region" description="Helical" evidence="1">
    <location>
        <begin position="12"/>
        <end position="33"/>
    </location>
</feature>
<protein>
    <submittedName>
        <fullName evidence="2">Uncharacterized protein</fullName>
    </submittedName>
</protein>
<proteinExistence type="predicted"/>
<dbReference type="EMBL" id="LR031568">
    <property type="protein sequence ID" value="VDC63142.1"/>
    <property type="molecule type" value="Genomic_DNA"/>
</dbReference>
<organism evidence="2">
    <name type="scientific">Brassica campestris</name>
    <name type="common">Field mustard</name>
    <dbReference type="NCBI Taxonomy" id="3711"/>
    <lineage>
        <taxon>Eukaryota</taxon>
        <taxon>Viridiplantae</taxon>
        <taxon>Streptophyta</taxon>
        <taxon>Embryophyta</taxon>
        <taxon>Tracheophyta</taxon>
        <taxon>Spermatophyta</taxon>
        <taxon>Magnoliopsida</taxon>
        <taxon>eudicotyledons</taxon>
        <taxon>Gunneridae</taxon>
        <taxon>Pentapetalae</taxon>
        <taxon>rosids</taxon>
        <taxon>malvids</taxon>
        <taxon>Brassicales</taxon>
        <taxon>Brassicaceae</taxon>
        <taxon>Brassiceae</taxon>
        <taxon>Brassica</taxon>
    </lineage>
</organism>
<evidence type="ECO:0000313" key="2">
    <source>
        <dbReference type="EMBL" id="VDC63142.1"/>
    </source>
</evidence>
<gene>
    <name evidence="2" type="ORF">BRAA09T40753Z</name>
</gene>
<keyword evidence="1" id="KW-0812">Transmembrane</keyword>
<evidence type="ECO:0000256" key="1">
    <source>
        <dbReference type="SAM" id="Phobius"/>
    </source>
</evidence>